<dbReference type="EMBL" id="JAHLVD010000002">
    <property type="protein sequence ID" value="KAG7852125.1"/>
    <property type="molecule type" value="Genomic_DNA"/>
</dbReference>
<dbReference type="GeneID" id="66124476"/>
<sequence>MLWLEFETYCCHGQLLHAIILSLAENQGLEIKLVKIEFITFSENMSIVDTRGPFYLYKFGDKAEKRMDEFKVFPTPDPFLTRSSDPYYTSYYTYTASANSALLSPSSQSNESETESTASAESREASTSRASHHSYDSGSDRHKFKCTYPGCKYKGTFLSKDYLRRHIREQHRKTKLHACEGRNKDDTVWGCSKKFSRPYQLINHWRGQRSLKKCGVPAEELMRYGII</sequence>
<dbReference type="Proteomes" id="UP001197328">
    <property type="component" value="Unassembled WGS sequence"/>
</dbReference>
<evidence type="ECO:0000313" key="5">
    <source>
        <dbReference type="Proteomes" id="UP001197328"/>
    </source>
</evidence>
<evidence type="ECO:0000256" key="1">
    <source>
        <dbReference type="SAM" id="MobiDB-lite"/>
    </source>
</evidence>
<organism evidence="2 4">
    <name type="scientific">Pichia angusta</name>
    <name type="common">Yeast</name>
    <name type="synonym">Hansenula polymorpha</name>
    <dbReference type="NCBI Taxonomy" id="870730"/>
    <lineage>
        <taxon>Eukaryota</taxon>
        <taxon>Fungi</taxon>
        <taxon>Dikarya</taxon>
        <taxon>Ascomycota</taxon>
        <taxon>Saccharomycotina</taxon>
        <taxon>Pichiomycetes</taxon>
        <taxon>Pichiales</taxon>
        <taxon>Pichiaceae</taxon>
        <taxon>Ogataea</taxon>
    </lineage>
</organism>
<accession>A0AAN6DJI7</accession>
<comment type="caution">
    <text evidence="2">The sequence shown here is derived from an EMBL/GenBank/DDBJ whole genome shotgun (WGS) entry which is preliminary data.</text>
</comment>
<name>A0AAN6DJI7_PICAN</name>
<evidence type="ECO:0000313" key="3">
    <source>
        <dbReference type="EMBL" id="KAG7852125.1"/>
    </source>
</evidence>
<reference evidence="2 5" key="1">
    <citation type="journal article" date="2021" name="G3 (Bethesda)">
        <title>Genomic diversity, chromosomal rearrangements, and interspecies hybridization in the ogataea polymorpha species complex.</title>
        <authorList>
            <person name="Hanson S.J."/>
            <person name="Cinneide E.O."/>
            <person name="Salzberg L.I."/>
            <person name="Wolfe K.H."/>
            <person name="McGowan J."/>
            <person name="Fitzpatrick D.A."/>
            <person name="Matlin K."/>
        </authorList>
    </citation>
    <scope>NUCLEOTIDE SEQUENCE</scope>
    <source>
        <strain evidence="3">51-138</strain>
        <strain evidence="2">61-244</strain>
    </source>
</reference>
<feature type="region of interest" description="Disordered" evidence="1">
    <location>
        <begin position="103"/>
        <end position="142"/>
    </location>
</feature>
<keyword evidence="5" id="KW-1185">Reference proteome</keyword>
<evidence type="ECO:0000313" key="4">
    <source>
        <dbReference type="Proteomes" id="UP001196530"/>
    </source>
</evidence>
<protein>
    <submittedName>
        <fullName evidence="2">Uncharacterized protein</fullName>
    </submittedName>
</protein>
<dbReference type="Proteomes" id="UP001196530">
    <property type="component" value="Unassembled WGS sequence"/>
</dbReference>
<feature type="compositionally biased region" description="Low complexity" evidence="1">
    <location>
        <begin position="103"/>
        <end position="120"/>
    </location>
</feature>
<evidence type="ECO:0000313" key="2">
    <source>
        <dbReference type="EMBL" id="KAG7821950.1"/>
    </source>
</evidence>
<dbReference type="EMBL" id="JAHLUX010000001">
    <property type="protein sequence ID" value="KAG7821950.1"/>
    <property type="molecule type" value="Genomic_DNA"/>
</dbReference>
<proteinExistence type="predicted"/>
<gene>
    <name evidence="2" type="ORF">KL928_000425</name>
    <name evidence="3" type="ORF">KL940_001007</name>
</gene>
<dbReference type="Gene3D" id="3.30.160.60">
    <property type="entry name" value="Classic Zinc Finger"/>
    <property type="match status" value="1"/>
</dbReference>
<dbReference type="RefSeq" id="XP_043062320.1">
    <property type="nucleotide sequence ID" value="XM_043204927.1"/>
</dbReference>
<dbReference type="AlphaFoldDB" id="A0AAN6DJI7"/>